<dbReference type="GO" id="GO:0005737">
    <property type="term" value="C:cytoplasm"/>
    <property type="evidence" value="ECO:0007669"/>
    <property type="project" value="UniProtKB-SubCell"/>
</dbReference>
<dbReference type="SUPFAM" id="SSF46934">
    <property type="entry name" value="UBA-like"/>
    <property type="match status" value="1"/>
</dbReference>
<dbReference type="CDD" id="cd14275">
    <property type="entry name" value="UBA_EF-Ts"/>
    <property type="match status" value="1"/>
</dbReference>
<dbReference type="OrthoDB" id="9808348at2"/>
<dbReference type="SUPFAM" id="SSF54713">
    <property type="entry name" value="Elongation factor Ts (EF-Ts), dimerisation domain"/>
    <property type="match status" value="2"/>
</dbReference>
<accession>A0A3N1PVA3</accession>
<evidence type="ECO:0000256" key="2">
    <source>
        <dbReference type="ARBA" id="ARBA00005532"/>
    </source>
</evidence>
<proteinExistence type="inferred from homology"/>
<feature type="domain" description="Translation elongation factor EFTs/EF1B dimerisation" evidence="10">
    <location>
        <begin position="70"/>
        <end position="268"/>
    </location>
</feature>
<comment type="subcellular location">
    <subcellularLocation>
        <location evidence="1 7 9">Cytoplasm</location>
    </subcellularLocation>
</comment>
<dbReference type="PANTHER" id="PTHR11741:SF0">
    <property type="entry name" value="ELONGATION FACTOR TS, MITOCHONDRIAL"/>
    <property type="match status" value="1"/>
</dbReference>
<protein>
    <recommendedName>
        <fullName evidence="3 7">Elongation factor Ts</fullName>
        <shortName evidence="7">EF-Ts</shortName>
    </recommendedName>
</protein>
<dbReference type="HAMAP" id="MF_00050">
    <property type="entry name" value="EF_Ts"/>
    <property type="match status" value="1"/>
</dbReference>
<dbReference type="InterPro" id="IPR009060">
    <property type="entry name" value="UBA-like_sf"/>
</dbReference>
<dbReference type="FunFam" id="1.10.286.20:FF:000001">
    <property type="entry name" value="Elongation factor Ts"/>
    <property type="match status" value="1"/>
</dbReference>
<dbReference type="FunFam" id="1.10.8.10:FF:000001">
    <property type="entry name" value="Elongation factor Ts"/>
    <property type="match status" value="1"/>
</dbReference>
<evidence type="ECO:0000256" key="8">
    <source>
        <dbReference type="RuleBase" id="RU000642"/>
    </source>
</evidence>
<reference evidence="11 12" key="1">
    <citation type="submission" date="2018-11" db="EMBL/GenBank/DDBJ databases">
        <title>Genomic Encyclopedia of Type Strains, Phase IV (KMG-IV): sequencing the most valuable type-strain genomes for metagenomic binning, comparative biology and taxonomic classification.</title>
        <authorList>
            <person name="Goeker M."/>
        </authorList>
    </citation>
    <scope>NUCLEOTIDE SEQUENCE [LARGE SCALE GENOMIC DNA]</scope>
    <source>
        <strain evidence="11 12">DSM 21945</strain>
    </source>
</reference>
<feature type="region of interest" description="Involved in Mg(2+) ion dislocation from EF-Tu" evidence="7">
    <location>
        <begin position="79"/>
        <end position="82"/>
    </location>
</feature>
<evidence type="ECO:0000256" key="7">
    <source>
        <dbReference type="HAMAP-Rule" id="MF_00050"/>
    </source>
</evidence>
<keyword evidence="4 7" id="KW-0963">Cytoplasm</keyword>
<dbReference type="PROSITE" id="PS01127">
    <property type="entry name" value="EF_TS_2"/>
    <property type="match status" value="1"/>
</dbReference>
<evidence type="ECO:0000313" key="11">
    <source>
        <dbReference type="EMBL" id="ROQ28476.1"/>
    </source>
</evidence>
<evidence type="ECO:0000256" key="5">
    <source>
        <dbReference type="ARBA" id="ARBA00022768"/>
    </source>
</evidence>
<keyword evidence="12" id="KW-1185">Reference proteome</keyword>
<sequence>MAITAALVKELRDRTAAGMMDCKKALTETNGDIEAAIELMRKNGQAKAAKKAGRIAAEGTIVIASEGTKAAILEVNCETDFVAKDASFLALAKAAADAALANSITDIETLGNTEVNGETLDTTRLNLIAKIGENMSFRRVTIVEGANLGVYNHGSRIGVVVSLTGGSEELAKDVAMHVAASKPEFVKPEDVSAEVVAKEREIQIDIAVQSGKPQEIAEKMVEGRMKKFTGEISLTGQPFVKDPSVSVGDLLKAAGADANSFVRFEVGEGIEKEVVDFATEVAQQAAAAAAAAAAKQ</sequence>
<dbReference type="InterPro" id="IPR036402">
    <property type="entry name" value="EF-Ts_dimer_sf"/>
</dbReference>
<dbReference type="STRING" id="584787.GCA_001247655_00359"/>
<dbReference type="Gene3D" id="1.10.8.10">
    <property type="entry name" value="DNA helicase RuvA subunit, C-terminal domain"/>
    <property type="match status" value="1"/>
</dbReference>
<dbReference type="GO" id="GO:0003746">
    <property type="term" value="F:translation elongation factor activity"/>
    <property type="evidence" value="ECO:0007669"/>
    <property type="project" value="UniProtKB-UniRule"/>
</dbReference>
<comment type="similarity">
    <text evidence="2 7 8">Belongs to the EF-Ts family.</text>
</comment>
<dbReference type="InterPro" id="IPR014039">
    <property type="entry name" value="Transl_elong_EFTs/EF1B_dimer"/>
</dbReference>
<evidence type="ECO:0000259" key="10">
    <source>
        <dbReference type="Pfam" id="PF00889"/>
    </source>
</evidence>
<organism evidence="11 12">
    <name type="scientific">Gallaecimonas pentaromativorans</name>
    <dbReference type="NCBI Taxonomy" id="584787"/>
    <lineage>
        <taxon>Bacteria</taxon>
        <taxon>Pseudomonadati</taxon>
        <taxon>Pseudomonadota</taxon>
        <taxon>Gammaproteobacteria</taxon>
        <taxon>Enterobacterales</taxon>
        <taxon>Gallaecimonadaceae</taxon>
        <taxon>Gallaecimonas</taxon>
    </lineage>
</organism>
<evidence type="ECO:0000256" key="9">
    <source>
        <dbReference type="RuleBase" id="RU000643"/>
    </source>
</evidence>
<gene>
    <name evidence="7" type="primary">tsf</name>
    <name evidence="11" type="ORF">EDC28_10368</name>
</gene>
<evidence type="ECO:0000256" key="3">
    <source>
        <dbReference type="ARBA" id="ARBA00016956"/>
    </source>
</evidence>
<evidence type="ECO:0000256" key="1">
    <source>
        <dbReference type="ARBA" id="ARBA00004496"/>
    </source>
</evidence>
<dbReference type="Gene3D" id="3.30.479.20">
    <property type="entry name" value="Elongation factor Ts, dimerisation domain"/>
    <property type="match status" value="2"/>
</dbReference>
<evidence type="ECO:0000256" key="4">
    <source>
        <dbReference type="ARBA" id="ARBA00022490"/>
    </source>
</evidence>
<dbReference type="Pfam" id="PF00889">
    <property type="entry name" value="EF_TS"/>
    <property type="match status" value="1"/>
</dbReference>
<dbReference type="NCBIfam" id="TIGR00116">
    <property type="entry name" value="tsf"/>
    <property type="match status" value="1"/>
</dbReference>
<keyword evidence="5 7" id="KW-0251">Elongation factor</keyword>
<dbReference type="Proteomes" id="UP000268033">
    <property type="component" value="Unassembled WGS sequence"/>
</dbReference>
<name>A0A3N1PVA3_9GAMM</name>
<dbReference type="InterPro" id="IPR001816">
    <property type="entry name" value="Transl_elong_EFTs/EF1B"/>
</dbReference>
<dbReference type="AlphaFoldDB" id="A0A3N1PVA3"/>
<evidence type="ECO:0000256" key="6">
    <source>
        <dbReference type="ARBA" id="ARBA00022917"/>
    </source>
</evidence>
<keyword evidence="6 7" id="KW-0648">Protein biosynthesis</keyword>
<dbReference type="Gene3D" id="1.10.286.20">
    <property type="match status" value="1"/>
</dbReference>
<comment type="caution">
    <text evidence="11">The sequence shown here is derived from an EMBL/GenBank/DDBJ whole genome shotgun (WGS) entry which is preliminary data.</text>
</comment>
<evidence type="ECO:0000313" key="12">
    <source>
        <dbReference type="Proteomes" id="UP000268033"/>
    </source>
</evidence>
<dbReference type="InterPro" id="IPR018101">
    <property type="entry name" value="Transl_elong_Ts_CS"/>
</dbReference>
<dbReference type="PANTHER" id="PTHR11741">
    <property type="entry name" value="ELONGATION FACTOR TS"/>
    <property type="match status" value="1"/>
</dbReference>
<dbReference type="EMBL" id="RJUL01000003">
    <property type="protein sequence ID" value="ROQ28476.1"/>
    <property type="molecule type" value="Genomic_DNA"/>
</dbReference>
<dbReference type="FunFam" id="3.30.479.20:FF:000001">
    <property type="entry name" value="Elongation factor Ts"/>
    <property type="match status" value="1"/>
</dbReference>
<comment type="function">
    <text evidence="7 8">Associates with the EF-Tu.GDP complex and induces the exchange of GDP to GTP. It remains bound to the aminoacyl-tRNA.EF-Tu.GTP complex up to the GTP hydrolysis stage on the ribosome.</text>
</comment>
<dbReference type="RefSeq" id="WP_050657421.1">
    <property type="nucleotide sequence ID" value="NZ_JBLXEP010000004.1"/>
</dbReference>